<dbReference type="InterPro" id="IPR010610">
    <property type="entry name" value="EryCIII-like_C"/>
</dbReference>
<dbReference type="RefSeq" id="WP_378285756.1">
    <property type="nucleotide sequence ID" value="NZ_JBHSON010000048.1"/>
</dbReference>
<dbReference type="CDD" id="cd03784">
    <property type="entry name" value="GT1_Gtf-like"/>
    <property type="match status" value="1"/>
</dbReference>
<comment type="caution">
    <text evidence="3">The sequence shown here is derived from an EMBL/GenBank/DDBJ whole genome shotgun (WGS) entry which is preliminary data.</text>
</comment>
<dbReference type="PANTHER" id="PTHR48050:SF13">
    <property type="entry name" value="STEROL 3-BETA-GLUCOSYLTRANSFERASE UGT80A2"/>
    <property type="match status" value="1"/>
</dbReference>
<evidence type="ECO:0000259" key="2">
    <source>
        <dbReference type="Pfam" id="PF06722"/>
    </source>
</evidence>
<keyword evidence="4" id="KW-1185">Reference proteome</keyword>
<name>A0ABW1A5V4_9ACTN</name>
<protein>
    <submittedName>
        <fullName evidence="3">Glycosyltransferase</fullName>
    </submittedName>
</protein>
<accession>A0ABW1A5V4</accession>
<dbReference type="InterPro" id="IPR002213">
    <property type="entry name" value="UDP_glucos_trans"/>
</dbReference>
<feature type="domain" description="Erythromycin biosynthesis protein CIII-like C-terminal" evidence="2">
    <location>
        <begin position="299"/>
        <end position="415"/>
    </location>
</feature>
<gene>
    <name evidence="3" type="ORF">ACFPZN_30745</name>
</gene>
<evidence type="ECO:0000256" key="1">
    <source>
        <dbReference type="SAM" id="MobiDB-lite"/>
    </source>
</evidence>
<dbReference type="EMBL" id="JBHSON010000048">
    <property type="protein sequence ID" value="MFC5750028.1"/>
    <property type="molecule type" value="Genomic_DNA"/>
</dbReference>
<dbReference type="SUPFAM" id="SSF53756">
    <property type="entry name" value="UDP-Glycosyltransferase/glycogen phosphorylase"/>
    <property type="match status" value="1"/>
</dbReference>
<feature type="region of interest" description="Disordered" evidence="1">
    <location>
        <begin position="1"/>
        <end position="25"/>
    </location>
</feature>
<sequence>MSGRRVKVPSLLGEDGSVARPPAAAGEGGARRRFLFAVPPLTGHVNPTVAVGAELVRRGHKVAWVGQRAFLEPLLRRGSMIFTAEDEAFAARLEEARREWLGLRGPAALRFLWEEFIVPLGHAMMPGVENAIKRFHPDVVIGDQQVLAAPVAARRRGLPWATSATTSAEFTRPLAGMPLVEEWVRDLIGEFQLDHGIDDLLDLRFSDHLVLAFTTGALIGDVSFFPGHFAFVGPALRRPAAGDFPWQWLDEGGGRPAVLVSLGTIDGPAGERFFRVAAEAVRSLDVRAVFVAPPATLPDPPPNVLVREHVPQLSLLKRMSAVVSHGGHNTVCETLAQGLPLVVAPIRADQPVVARQVVGAGAGITVRYGRVGPGELRAALGSVLENAAYREAAARVAESFAAAGGAAHAADRLEKLA</sequence>
<dbReference type="Gene3D" id="3.40.50.2000">
    <property type="entry name" value="Glycogen Phosphorylase B"/>
    <property type="match status" value="2"/>
</dbReference>
<evidence type="ECO:0000313" key="4">
    <source>
        <dbReference type="Proteomes" id="UP001596074"/>
    </source>
</evidence>
<dbReference type="InterPro" id="IPR050426">
    <property type="entry name" value="Glycosyltransferase_28"/>
</dbReference>
<reference evidence="4" key="1">
    <citation type="journal article" date="2019" name="Int. J. Syst. Evol. Microbiol.">
        <title>The Global Catalogue of Microorganisms (GCM) 10K type strain sequencing project: providing services to taxonomists for standard genome sequencing and annotation.</title>
        <authorList>
            <consortium name="The Broad Institute Genomics Platform"/>
            <consortium name="The Broad Institute Genome Sequencing Center for Infectious Disease"/>
            <person name="Wu L."/>
            <person name="Ma J."/>
        </authorList>
    </citation>
    <scope>NUCLEOTIDE SEQUENCE [LARGE SCALE GENOMIC DNA]</scope>
    <source>
        <strain evidence="4">KCTC 42087</strain>
    </source>
</reference>
<organism evidence="3 4">
    <name type="scientific">Actinomadura rugatobispora</name>
    <dbReference type="NCBI Taxonomy" id="1994"/>
    <lineage>
        <taxon>Bacteria</taxon>
        <taxon>Bacillati</taxon>
        <taxon>Actinomycetota</taxon>
        <taxon>Actinomycetes</taxon>
        <taxon>Streptosporangiales</taxon>
        <taxon>Thermomonosporaceae</taxon>
        <taxon>Actinomadura</taxon>
    </lineage>
</organism>
<proteinExistence type="predicted"/>
<evidence type="ECO:0000313" key="3">
    <source>
        <dbReference type="EMBL" id="MFC5750028.1"/>
    </source>
</evidence>
<dbReference type="PANTHER" id="PTHR48050">
    <property type="entry name" value="STEROL 3-BETA-GLUCOSYLTRANSFERASE"/>
    <property type="match status" value="1"/>
</dbReference>
<dbReference type="Proteomes" id="UP001596074">
    <property type="component" value="Unassembled WGS sequence"/>
</dbReference>
<dbReference type="Pfam" id="PF06722">
    <property type="entry name" value="EryCIII-like_C"/>
    <property type="match status" value="1"/>
</dbReference>